<dbReference type="CDD" id="cd05214">
    <property type="entry name" value="GAPDH_I_N"/>
    <property type="match status" value="1"/>
</dbReference>
<feature type="binding site" evidence="6">
    <location>
        <position position="35"/>
    </location>
    <ligand>
        <name>NAD(+)</name>
        <dbReference type="ChEBI" id="CHEBI:57540"/>
    </ligand>
</feature>
<dbReference type="EMBL" id="CP013254">
    <property type="protein sequence ID" value="ALU39960.1"/>
    <property type="molecule type" value="Genomic_DNA"/>
</dbReference>
<evidence type="ECO:0000256" key="8">
    <source>
        <dbReference type="RuleBase" id="RU000397"/>
    </source>
</evidence>
<dbReference type="NCBIfam" id="TIGR01534">
    <property type="entry name" value="GAPDH-I"/>
    <property type="match status" value="1"/>
</dbReference>
<feature type="binding site" evidence="6">
    <location>
        <position position="315"/>
    </location>
    <ligand>
        <name>NAD(+)</name>
        <dbReference type="ChEBI" id="CHEBI:57540"/>
    </ligand>
</feature>
<dbReference type="InterPro" id="IPR036291">
    <property type="entry name" value="NAD(P)-bd_dom_sf"/>
</dbReference>
<dbReference type="AlphaFoldDB" id="A0A0U3HGM4"/>
<dbReference type="PROSITE" id="PS00071">
    <property type="entry name" value="GAPDH"/>
    <property type="match status" value="1"/>
</dbReference>
<feature type="binding site" evidence="5">
    <location>
        <position position="183"/>
    </location>
    <ligand>
        <name>D-glyceraldehyde 3-phosphate</name>
        <dbReference type="ChEBI" id="CHEBI:59776"/>
    </ligand>
</feature>
<evidence type="ECO:0000256" key="6">
    <source>
        <dbReference type="PIRSR" id="PIRSR000149-3"/>
    </source>
</evidence>
<dbReference type="GO" id="GO:0006006">
    <property type="term" value="P:glucose metabolic process"/>
    <property type="evidence" value="ECO:0007669"/>
    <property type="project" value="InterPro"/>
</dbReference>
<feature type="binding site" evidence="5">
    <location>
        <begin position="211"/>
        <end position="212"/>
    </location>
    <ligand>
        <name>D-glyceraldehyde 3-phosphate</name>
        <dbReference type="ChEBI" id="CHEBI:59776"/>
    </ligand>
</feature>
<name>A0A0U3HGM4_9MICC</name>
<dbReference type="PANTHER" id="PTHR43148">
    <property type="entry name" value="GLYCERALDEHYDE-3-PHOSPHATE DEHYDROGENASE 2"/>
    <property type="match status" value="1"/>
</dbReference>
<evidence type="ECO:0000313" key="11">
    <source>
        <dbReference type="EMBL" id="ALU39960.1"/>
    </source>
</evidence>
<evidence type="ECO:0000259" key="10">
    <source>
        <dbReference type="SMART" id="SM00846"/>
    </source>
</evidence>
<accession>A0A0U3HGM4</accession>
<dbReference type="PIRSF" id="PIRSF000149">
    <property type="entry name" value="GAP_DH"/>
    <property type="match status" value="1"/>
</dbReference>
<dbReference type="KEGG" id="kfv:AS188_09625"/>
<feature type="site" description="Activates thiol group during catalysis" evidence="7">
    <location>
        <position position="180"/>
    </location>
</feature>
<protein>
    <recommendedName>
        <fullName evidence="9">Glyceraldehyde-3-phosphate dehydrogenase</fullName>
        <ecNumber evidence="9">1.2.1.-</ecNumber>
    </recommendedName>
</protein>
<dbReference type="SUPFAM" id="SSF55347">
    <property type="entry name" value="Glyceraldehyde-3-phosphate dehydrogenase-like, C-terminal domain"/>
    <property type="match status" value="1"/>
</dbReference>
<proteinExistence type="inferred from homology"/>
<feature type="domain" description="Glyceraldehyde 3-phosphate dehydrogenase NAD(P) binding" evidence="10">
    <location>
        <begin position="3"/>
        <end position="153"/>
    </location>
</feature>
<evidence type="ECO:0000256" key="1">
    <source>
        <dbReference type="ARBA" id="ARBA00004496"/>
    </source>
</evidence>
<dbReference type="CDD" id="cd18126">
    <property type="entry name" value="GAPDH_I_C"/>
    <property type="match status" value="1"/>
</dbReference>
<sequence>MTIRVGINGFGRIGRNFLRAVREHGQNVEVVAVNDLTDPKTLVHLFRYDSVLGRYPGEVTLEDDVMTVDGQQVRFLAEPDPAKLPWGELGVDVVVESTGRFTNGTKAKAHLDGGAKKVVLSAPGKEIDGTFVPGVNLDAYDAASMDIVSAASCTTNCLAPMAKVLNDAFGIERGLMTTIHAYTADQNLQDGPHKDLRRARAAALNMVPTTTGAAAAVGLVLPELKGKLDGFAVRVPVPTGSLVDLTFEASKDVTVEEVNAAMKAAAEGPMKGIVKYTEDPIVSSDIQGDDISTIFDAPLTKVIDGQVKVIAWYDNEWGYTVRLVNVVSHVASQL</sequence>
<dbReference type="GO" id="GO:0050661">
    <property type="term" value="F:NADP binding"/>
    <property type="evidence" value="ECO:0007669"/>
    <property type="project" value="InterPro"/>
</dbReference>
<feature type="active site" description="Nucleophile" evidence="4">
    <location>
        <position position="153"/>
    </location>
</feature>
<dbReference type="EC" id="1.2.1.-" evidence="9"/>
<feature type="binding site" evidence="6">
    <location>
        <begin position="12"/>
        <end position="13"/>
    </location>
    <ligand>
        <name>NAD(+)</name>
        <dbReference type="ChEBI" id="CHEBI:57540"/>
    </ligand>
</feature>
<evidence type="ECO:0000256" key="4">
    <source>
        <dbReference type="PIRSR" id="PIRSR000149-1"/>
    </source>
</evidence>
<dbReference type="Gene3D" id="3.30.360.10">
    <property type="entry name" value="Dihydrodipicolinate Reductase, domain 2"/>
    <property type="match status" value="1"/>
</dbReference>
<evidence type="ECO:0000256" key="9">
    <source>
        <dbReference type="RuleBase" id="RU361160"/>
    </source>
</evidence>
<evidence type="ECO:0000256" key="2">
    <source>
        <dbReference type="ARBA" id="ARBA00007406"/>
    </source>
</evidence>
<feature type="binding site" evidence="6">
    <location>
        <position position="121"/>
    </location>
    <ligand>
        <name>NAD(+)</name>
        <dbReference type="ChEBI" id="CHEBI:57540"/>
    </ligand>
</feature>
<dbReference type="Pfam" id="PF00044">
    <property type="entry name" value="Gp_dh_N"/>
    <property type="match status" value="1"/>
</dbReference>
<keyword evidence="3 9" id="KW-0560">Oxidoreductase</keyword>
<dbReference type="Pfam" id="PF02800">
    <property type="entry name" value="Gp_dh_C"/>
    <property type="match status" value="1"/>
</dbReference>
<dbReference type="Gene3D" id="3.40.50.720">
    <property type="entry name" value="NAD(P)-binding Rossmann-like Domain"/>
    <property type="match status" value="1"/>
</dbReference>
<evidence type="ECO:0000313" key="14">
    <source>
        <dbReference type="Proteomes" id="UP000321155"/>
    </source>
</evidence>
<evidence type="ECO:0000256" key="7">
    <source>
        <dbReference type="PIRSR" id="PIRSR000149-4"/>
    </source>
</evidence>
<dbReference type="InterPro" id="IPR020828">
    <property type="entry name" value="GlycerAld_3-P_DH_NAD(P)-bd"/>
</dbReference>
<dbReference type="PRINTS" id="PR00078">
    <property type="entry name" value="G3PDHDRGNASE"/>
</dbReference>
<dbReference type="Proteomes" id="UP000057181">
    <property type="component" value="Chromosome"/>
</dbReference>
<dbReference type="GO" id="GO:0051287">
    <property type="term" value="F:NAD binding"/>
    <property type="evidence" value="ECO:0007669"/>
    <property type="project" value="InterPro"/>
</dbReference>
<dbReference type="InterPro" id="IPR020830">
    <property type="entry name" value="GlycerAld_3-P_DH_AS"/>
</dbReference>
<evidence type="ECO:0000313" key="13">
    <source>
        <dbReference type="Proteomes" id="UP000057181"/>
    </source>
</evidence>
<dbReference type="OrthoDB" id="9803304at2"/>
<keyword evidence="6" id="KW-0520">NAD</keyword>
<evidence type="ECO:0000256" key="5">
    <source>
        <dbReference type="PIRSR" id="PIRSR000149-2"/>
    </source>
</evidence>
<comment type="subcellular location">
    <subcellularLocation>
        <location evidence="1">Cytoplasm</location>
    </subcellularLocation>
</comment>
<feature type="binding site" evidence="5">
    <location>
        <begin position="152"/>
        <end position="154"/>
    </location>
    <ligand>
        <name>D-glyceraldehyde 3-phosphate</name>
        <dbReference type="ChEBI" id="CHEBI:59776"/>
    </ligand>
</feature>
<dbReference type="STRING" id="446860.AS188_09625"/>
<dbReference type="GO" id="GO:0005737">
    <property type="term" value="C:cytoplasm"/>
    <property type="evidence" value="ECO:0007669"/>
    <property type="project" value="UniProtKB-SubCell"/>
</dbReference>
<dbReference type="InterPro" id="IPR020831">
    <property type="entry name" value="GlycerAld/Erythrose_P_DH"/>
</dbReference>
<comment type="similarity">
    <text evidence="2 8">Belongs to the glyceraldehyde-3-phosphate dehydrogenase family.</text>
</comment>
<evidence type="ECO:0000313" key="12">
    <source>
        <dbReference type="EMBL" id="GEO93746.1"/>
    </source>
</evidence>
<dbReference type="FunFam" id="3.40.50.720:FF:000001">
    <property type="entry name" value="Glyceraldehyde-3-phosphate dehydrogenase"/>
    <property type="match status" value="1"/>
</dbReference>
<dbReference type="SMART" id="SM00846">
    <property type="entry name" value="Gp_dh_N"/>
    <property type="match status" value="1"/>
</dbReference>
<gene>
    <name evidence="12" type="primary">gapA</name>
    <name evidence="11" type="ORF">AS188_09625</name>
    <name evidence="12" type="ORF">KFL01_30520</name>
</gene>
<keyword evidence="14" id="KW-1185">Reference proteome</keyword>
<dbReference type="SUPFAM" id="SSF51735">
    <property type="entry name" value="NAD(P)-binding Rossmann-fold domains"/>
    <property type="match status" value="1"/>
</dbReference>
<dbReference type="GO" id="GO:0004365">
    <property type="term" value="F:glyceraldehyde-3-phosphate dehydrogenase (NAD+) (phosphorylating) activity"/>
    <property type="evidence" value="ECO:0007669"/>
    <property type="project" value="UniProtKB-ARBA"/>
</dbReference>
<feature type="binding site" evidence="5">
    <location>
        <position position="234"/>
    </location>
    <ligand>
        <name>D-glyceraldehyde 3-phosphate</name>
        <dbReference type="ChEBI" id="CHEBI:59776"/>
    </ligand>
</feature>
<organism evidence="11 13">
    <name type="scientific">Kocuria flava</name>
    <dbReference type="NCBI Taxonomy" id="446860"/>
    <lineage>
        <taxon>Bacteria</taxon>
        <taxon>Bacillati</taxon>
        <taxon>Actinomycetota</taxon>
        <taxon>Actinomycetes</taxon>
        <taxon>Micrococcales</taxon>
        <taxon>Micrococcaceae</taxon>
        <taxon>Kocuria</taxon>
    </lineage>
</organism>
<keyword evidence="6" id="KW-0547">Nucleotide-binding</keyword>
<reference evidence="12 14" key="2">
    <citation type="submission" date="2019-07" db="EMBL/GenBank/DDBJ databases">
        <title>Whole genome shotgun sequence of Kocuria flava NBRC 107626.</title>
        <authorList>
            <person name="Hosoyama A."/>
            <person name="Uohara A."/>
            <person name="Ohji S."/>
            <person name="Ichikawa N."/>
        </authorList>
    </citation>
    <scope>NUCLEOTIDE SEQUENCE [LARGE SCALE GENOMIC DNA]</scope>
    <source>
        <strain evidence="12 14">NBRC 107626</strain>
    </source>
</reference>
<dbReference type="Proteomes" id="UP000321155">
    <property type="component" value="Unassembled WGS sequence"/>
</dbReference>
<dbReference type="InterPro" id="IPR020829">
    <property type="entry name" value="GlycerAld_3-P_DH_cat"/>
</dbReference>
<dbReference type="InterPro" id="IPR006424">
    <property type="entry name" value="Glyceraldehyde-3-P_DH_1"/>
</dbReference>
<dbReference type="EMBL" id="BJZR01000170">
    <property type="protein sequence ID" value="GEO93746.1"/>
    <property type="molecule type" value="Genomic_DNA"/>
</dbReference>
<evidence type="ECO:0000256" key="3">
    <source>
        <dbReference type="ARBA" id="ARBA00023002"/>
    </source>
</evidence>
<reference evidence="11 13" key="1">
    <citation type="submission" date="2015-11" db="EMBL/GenBank/DDBJ databases">
        <title>Complete Genome Sequence of Kocuria flava strain HO-9041.</title>
        <authorList>
            <person name="Zhou M."/>
            <person name="Dai J."/>
        </authorList>
    </citation>
    <scope>NUCLEOTIDE SEQUENCE [LARGE SCALE GENOMIC DNA]</scope>
    <source>
        <strain evidence="11 13">HO-9041</strain>
    </source>
</reference>
<dbReference type="FunFam" id="3.30.360.10:FF:000002">
    <property type="entry name" value="Glyceraldehyde-3-phosphate dehydrogenase"/>
    <property type="match status" value="1"/>
</dbReference>
<dbReference type="RefSeq" id="WP_058858666.1">
    <property type="nucleotide sequence ID" value="NZ_BJZR01000170.1"/>
</dbReference>